<proteinExistence type="predicted"/>
<accession>A0A150FYF1</accession>
<evidence type="ECO:0000313" key="2">
    <source>
        <dbReference type="EMBL" id="KXZ42618.1"/>
    </source>
</evidence>
<feature type="domain" description="Saccharopine dehydrogenase NADP binding" evidence="1">
    <location>
        <begin position="45"/>
        <end position="174"/>
    </location>
</feature>
<dbReference type="PANTHER" id="PTHR43796">
    <property type="entry name" value="CARBOXYNORSPERMIDINE SYNTHASE"/>
    <property type="match status" value="1"/>
</dbReference>
<reference evidence="3" key="1">
    <citation type="journal article" date="2016" name="Nat. Commun.">
        <title>The Gonium pectorale genome demonstrates co-option of cell cycle regulation during the evolution of multicellularity.</title>
        <authorList>
            <person name="Hanschen E.R."/>
            <person name="Marriage T.N."/>
            <person name="Ferris P.J."/>
            <person name="Hamaji T."/>
            <person name="Toyoda A."/>
            <person name="Fujiyama A."/>
            <person name="Neme R."/>
            <person name="Noguchi H."/>
            <person name="Minakuchi Y."/>
            <person name="Suzuki M."/>
            <person name="Kawai-Toyooka H."/>
            <person name="Smith D.R."/>
            <person name="Sparks H."/>
            <person name="Anderson J."/>
            <person name="Bakaric R."/>
            <person name="Luria V."/>
            <person name="Karger A."/>
            <person name="Kirschner M.W."/>
            <person name="Durand P.M."/>
            <person name="Michod R.E."/>
            <person name="Nozaki H."/>
            <person name="Olson B.J."/>
        </authorList>
    </citation>
    <scope>NUCLEOTIDE SEQUENCE [LARGE SCALE GENOMIC DNA]</scope>
    <source>
        <strain evidence="3">NIES-2863</strain>
    </source>
</reference>
<dbReference type="Gene3D" id="3.30.360.10">
    <property type="entry name" value="Dihydrodipicolinate Reductase, domain 2"/>
    <property type="match status" value="1"/>
</dbReference>
<dbReference type="InterPro" id="IPR036291">
    <property type="entry name" value="NAD(P)-bd_dom_sf"/>
</dbReference>
<name>A0A150FYF1_GONPE</name>
<dbReference type="Pfam" id="PF03435">
    <property type="entry name" value="Sacchrp_dh_NADP"/>
    <property type="match status" value="1"/>
</dbReference>
<protein>
    <recommendedName>
        <fullName evidence="1">Saccharopine dehydrogenase NADP binding domain-containing protein</fullName>
    </recommendedName>
</protein>
<gene>
    <name evidence="2" type="ORF">GPECTOR_130g579</name>
</gene>
<dbReference type="SUPFAM" id="SSF51735">
    <property type="entry name" value="NAD(P)-binding Rossmann-fold domains"/>
    <property type="match status" value="1"/>
</dbReference>
<keyword evidence="3" id="KW-1185">Reference proteome</keyword>
<dbReference type="InterPro" id="IPR005097">
    <property type="entry name" value="Sacchrp_dh_NADP-bd"/>
</dbReference>
<sequence>MMMQHQTAPAVSAGNIHRAKPVARAAPRRAVVVYAATAPVPDKHVVVIGGTGRVGSSTASALIKEFPNLKLTLASRSNESFQAAVGRRPELSKAAFQTVDITSAESVKALLKNTGADLVIHTAGPFQRSKNYAVLEAAIDTRTGYIDVCDDTPFAEGAKASYLERAKAAGVPAIVSGGIYPGTSNVMAAHIISIARQEYDADWKYRTPAPGEGVEPKWLRYSYYTAGSGGAGPTILETSFLLAGEEVIVYKDGKEVILPPISNRREVDFGPGIGRKGVYLYNLPEVVSGHKYMRVPDVSARFGTDPFIWNWAMWLTARLVPRSLLNDRGFVKRFAALSDPFVRNVDKIVGEAVAMRVEVDMVGGKNSSGIFVHKYLSQSMGYSTAAFAQSVLQGKTKPGVWYPEEPEALQDRRQFLQLASTGCSRFDLNRSAWALESEIKQIGGLIYW</sequence>
<dbReference type="EMBL" id="LSYV01000130">
    <property type="protein sequence ID" value="KXZ42618.1"/>
    <property type="molecule type" value="Genomic_DNA"/>
</dbReference>
<evidence type="ECO:0000259" key="1">
    <source>
        <dbReference type="Pfam" id="PF03435"/>
    </source>
</evidence>
<organism evidence="2 3">
    <name type="scientific">Gonium pectorale</name>
    <name type="common">Green alga</name>
    <dbReference type="NCBI Taxonomy" id="33097"/>
    <lineage>
        <taxon>Eukaryota</taxon>
        <taxon>Viridiplantae</taxon>
        <taxon>Chlorophyta</taxon>
        <taxon>core chlorophytes</taxon>
        <taxon>Chlorophyceae</taxon>
        <taxon>CS clade</taxon>
        <taxon>Chlamydomonadales</taxon>
        <taxon>Volvocaceae</taxon>
        <taxon>Gonium</taxon>
    </lineage>
</organism>
<dbReference type="AlphaFoldDB" id="A0A150FYF1"/>
<dbReference type="Proteomes" id="UP000075714">
    <property type="component" value="Unassembled WGS sequence"/>
</dbReference>
<comment type="caution">
    <text evidence="2">The sequence shown here is derived from an EMBL/GenBank/DDBJ whole genome shotgun (WGS) entry which is preliminary data.</text>
</comment>
<dbReference type="OrthoDB" id="10268090at2759"/>
<dbReference type="STRING" id="33097.A0A150FYF1"/>
<dbReference type="PANTHER" id="PTHR43796:SF2">
    <property type="entry name" value="CARBOXYNORSPERMIDINE SYNTHASE"/>
    <property type="match status" value="1"/>
</dbReference>
<evidence type="ECO:0000313" key="3">
    <source>
        <dbReference type="Proteomes" id="UP000075714"/>
    </source>
</evidence>
<dbReference type="Gene3D" id="3.40.50.720">
    <property type="entry name" value="NAD(P)-binding Rossmann-like Domain"/>
    <property type="match status" value="1"/>
</dbReference>